<dbReference type="RefSeq" id="WP_246399936.1">
    <property type="nucleotide sequence ID" value="NZ_BLXX01000018.1"/>
</dbReference>
<dbReference type="Pfam" id="PF00403">
    <property type="entry name" value="HMA"/>
    <property type="match status" value="1"/>
</dbReference>
<dbReference type="EMBL" id="BLXX01000018">
    <property type="protein sequence ID" value="GFO61713.1"/>
    <property type="molecule type" value="Genomic_DNA"/>
</dbReference>
<organism evidence="2 3">
    <name type="scientific">Geomonas silvestris</name>
    <dbReference type="NCBI Taxonomy" id="2740184"/>
    <lineage>
        <taxon>Bacteria</taxon>
        <taxon>Pseudomonadati</taxon>
        <taxon>Thermodesulfobacteriota</taxon>
        <taxon>Desulfuromonadia</taxon>
        <taxon>Geobacterales</taxon>
        <taxon>Geobacteraceae</taxon>
        <taxon>Geomonas</taxon>
    </lineage>
</organism>
<evidence type="ECO:0000313" key="2">
    <source>
        <dbReference type="EMBL" id="GFO61713.1"/>
    </source>
</evidence>
<dbReference type="InterPro" id="IPR006121">
    <property type="entry name" value="HMA_dom"/>
</dbReference>
<dbReference type="SUPFAM" id="SSF55008">
    <property type="entry name" value="HMA, heavy metal-associated domain"/>
    <property type="match status" value="1"/>
</dbReference>
<name>A0A6V8MPT0_9BACT</name>
<comment type="caution">
    <text evidence="2">The sequence shown here is derived from an EMBL/GenBank/DDBJ whole genome shotgun (WGS) entry which is preliminary data.</text>
</comment>
<dbReference type="PROSITE" id="PS50846">
    <property type="entry name" value="HMA_2"/>
    <property type="match status" value="1"/>
</dbReference>
<reference evidence="3" key="1">
    <citation type="submission" date="2020-06" db="EMBL/GenBank/DDBJ databases">
        <title>Draft genomic sequence of Geomonas sp. Red330.</title>
        <authorList>
            <person name="Itoh H."/>
            <person name="Zhenxing X."/>
            <person name="Ushijima N."/>
            <person name="Masuda Y."/>
            <person name="Shiratori Y."/>
            <person name="Senoo K."/>
        </authorList>
    </citation>
    <scope>NUCLEOTIDE SEQUENCE [LARGE SCALE GENOMIC DNA]</scope>
    <source>
        <strain evidence="3">Red330</strain>
    </source>
</reference>
<evidence type="ECO:0000259" key="1">
    <source>
        <dbReference type="PROSITE" id="PS50846"/>
    </source>
</evidence>
<keyword evidence="3" id="KW-1185">Reference proteome</keyword>
<dbReference type="GO" id="GO:0046872">
    <property type="term" value="F:metal ion binding"/>
    <property type="evidence" value="ECO:0007669"/>
    <property type="project" value="InterPro"/>
</dbReference>
<feature type="domain" description="HMA" evidence="1">
    <location>
        <begin position="33"/>
        <end position="99"/>
    </location>
</feature>
<dbReference type="CDD" id="cd00371">
    <property type="entry name" value="HMA"/>
    <property type="match status" value="1"/>
</dbReference>
<dbReference type="Proteomes" id="UP000556026">
    <property type="component" value="Unassembled WGS sequence"/>
</dbReference>
<sequence length="136" mass="13953">MNNKILNSCLLLVVLVILGVCAFFVRIGATADSVVVLKTSGMTCGACISKVSKALQTERGVAATEVDLAGGWVIAGYDSKQVAPERLAQKVAATGYASTVQTVLTPEQFRKLVGRDVGKQSAATGGCCGGEGCKGK</sequence>
<protein>
    <submittedName>
        <fullName evidence="2">Heavy metal transporter</fullName>
    </submittedName>
</protein>
<proteinExistence type="predicted"/>
<dbReference type="AlphaFoldDB" id="A0A6V8MPT0"/>
<gene>
    <name evidence="2" type="ORF">GMST_40380</name>
</gene>
<dbReference type="Gene3D" id="3.30.70.100">
    <property type="match status" value="1"/>
</dbReference>
<evidence type="ECO:0000313" key="3">
    <source>
        <dbReference type="Proteomes" id="UP000556026"/>
    </source>
</evidence>
<dbReference type="InterPro" id="IPR036163">
    <property type="entry name" value="HMA_dom_sf"/>
</dbReference>
<accession>A0A6V8MPT0</accession>